<organism evidence="2 3">
    <name type="scientific">Zasmidium cellare</name>
    <name type="common">Wine cellar mold</name>
    <name type="synonym">Racodium cellare</name>
    <dbReference type="NCBI Taxonomy" id="395010"/>
    <lineage>
        <taxon>Eukaryota</taxon>
        <taxon>Fungi</taxon>
        <taxon>Dikarya</taxon>
        <taxon>Ascomycota</taxon>
        <taxon>Pezizomycotina</taxon>
        <taxon>Dothideomycetes</taxon>
        <taxon>Dothideomycetidae</taxon>
        <taxon>Mycosphaerellales</taxon>
        <taxon>Mycosphaerellaceae</taxon>
        <taxon>Zasmidium</taxon>
    </lineage>
</organism>
<name>A0ABR0EEK1_ZASCE</name>
<dbReference type="EMBL" id="JAXOVC010000007">
    <property type="protein sequence ID" value="KAK4499558.1"/>
    <property type="molecule type" value="Genomic_DNA"/>
</dbReference>
<dbReference type="Proteomes" id="UP001305779">
    <property type="component" value="Unassembled WGS sequence"/>
</dbReference>
<reference evidence="2 3" key="1">
    <citation type="journal article" date="2023" name="G3 (Bethesda)">
        <title>A chromosome-level genome assembly of Zasmidium syzygii isolated from banana leaves.</title>
        <authorList>
            <person name="van Westerhoven A.C."/>
            <person name="Mehrabi R."/>
            <person name="Talebi R."/>
            <person name="Steentjes M.B.F."/>
            <person name="Corcolon B."/>
            <person name="Chong P.A."/>
            <person name="Kema G.H.J."/>
            <person name="Seidl M.F."/>
        </authorList>
    </citation>
    <scope>NUCLEOTIDE SEQUENCE [LARGE SCALE GENOMIC DNA]</scope>
    <source>
        <strain evidence="2 3">P124</strain>
    </source>
</reference>
<gene>
    <name evidence="2" type="ORF">PRZ48_010075</name>
</gene>
<accession>A0ABR0EEK1</accession>
<feature type="region of interest" description="Disordered" evidence="1">
    <location>
        <begin position="24"/>
        <end position="49"/>
    </location>
</feature>
<comment type="caution">
    <text evidence="2">The sequence shown here is derived from an EMBL/GenBank/DDBJ whole genome shotgun (WGS) entry which is preliminary data.</text>
</comment>
<keyword evidence="3" id="KW-1185">Reference proteome</keyword>
<evidence type="ECO:0000313" key="2">
    <source>
        <dbReference type="EMBL" id="KAK4499558.1"/>
    </source>
</evidence>
<sequence length="76" mass="8553">MGLIKSGIKWGSIGYIAHQGFKAVDSNKQSHQQQPMPQQPPVYYPQQGQQGQQFRDVSGYLHQSWCNGQCGHHCNP</sequence>
<evidence type="ECO:0000256" key="1">
    <source>
        <dbReference type="SAM" id="MobiDB-lite"/>
    </source>
</evidence>
<protein>
    <submittedName>
        <fullName evidence="2">Uncharacterized protein</fullName>
    </submittedName>
</protein>
<evidence type="ECO:0000313" key="3">
    <source>
        <dbReference type="Proteomes" id="UP001305779"/>
    </source>
</evidence>
<proteinExistence type="predicted"/>